<dbReference type="Proteomes" id="UP000009374">
    <property type="component" value="Unassembled WGS sequence"/>
</dbReference>
<reference evidence="1 2" key="1">
    <citation type="journal article" date="2009" name="Appl. Environ. Microbiol.">
        <title>Community genomic and proteomic analyses of chemoautotrophic iron-oxidizing "Leptospirillum rubarum" (Group II) and "Leptospirillum ferrodiazotrophum" (Group III) bacteria in acid mine drainage biofilms.</title>
        <authorList>
            <person name="Goltsman D.S."/>
            <person name="Denef V.J."/>
            <person name="Singer S.W."/>
            <person name="VerBerkmoes N.C."/>
            <person name="Lefsrud M."/>
            <person name="Mueller R.S."/>
            <person name="Dick G.J."/>
            <person name="Sun C.L."/>
            <person name="Wheeler K.E."/>
            <person name="Zemla A."/>
            <person name="Baker B.J."/>
            <person name="Hauser L."/>
            <person name="Land M."/>
            <person name="Shah M.B."/>
            <person name="Thelen M.P."/>
            <person name="Hettich R.L."/>
            <person name="Banfield J.F."/>
        </authorList>
    </citation>
    <scope>NUCLEOTIDE SEQUENCE [LARGE SCALE GENOMIC DNA]</scope>
</reference>
<gene>
    <name evidence="1" type="ORF">UBAL3_93200003a</name>
</gene>
<accession>C6HXP4</accession>
<proteinExistence type="predicted"/>
<dbReference type="EMBL" id="GG693875">
    <property type="protein sequence ID" value="EES52506.1"/>
    <property type="molecule type" value="Genomic_DNA"/>
</dbReference>
<organism evidence="1 2">
    <name type="scientific">Leptospirillum ferrodiazotrophum</name>
    <dbReference type="NCBI Taxonomy" id="412449"/>
    <lineage>
        <taxon>Bacteria</taxon>
        <taxon>Pseudomonadati</taxon>
        <taxon>Nitrospirota</taxon>
        <taxon>Nitrospiria</taxon>
        <taxon>Nitrospirales</taxon>
        <taxon>Nitrospiraceae</taxon>
        <taxon>Leptospirillum</taxon>
    </lineage>
</organism>
<sequence length="103" mass="12080">MSFLNLPFFSFLFPSLFRPSAFTHLLRLALLWRRLARGVDGRSRCLSEVQGRRVKERSLTMTFVTMAFRPDFSLIRILRRLLAGIRTIERFLESPGFYGKLIP</sequence>
<evidence type="ECO:0000313" key="1">
    <source>
        <dbReference type="EMBL" id="EES52506.1"/>
    </source>
</evidence>
<name>C6HXP4_9BACT</name>
<dbReference type="AlphaFoldDB" id="C6HXP4"/>
<evidence type="ECO:0000313" key="2">
    <source>
        <dbReference type="Proteomes" id="UP000009374"/>
    </source>
</evidence>
<protein>
    <submittedName>
        <fullName evidence="1">Uncharacterized protein</fullName>
    </submittedName>
</protein>
<keyword evidence="2" id="KW-1185">Reference proteome</keyword>